<dbReference type="RefSeq" id="WP_378983754.1">
    <property type="nucleotide sequence ID" value="NZ_JBHRVD010000001.1"/>
</dbReference>
<accession>A0ABV7MVF5</accession>
<gene>
    <name evidence="1" type="ORF">ACFOJ9_28490</name>
</gene>
<name>A0ABV7MVF5_9HYPH</name>
<comment type="caution">
    <text evidence="1">The sequence shown here is derived from an EMBL/GenBank/DDBJ whole genome shotgun (WGS) entry which is preliminary data.</text>
</comment>
<protein>
    <submittedName>
        <fullName evidence="1">Uncharacterized protein</fullName>
    </submittedName>
</protein>
<dbReference type="EMBL" id="JBHRVD010000001">
    <property type="protein sequence ID" value="MFC3325670.1"/>
    <property type="molecule type" value="Genomic_DNA"/>
</dbReference>
<organism evidence="1 2">
    <name type="scientific">Mesorhizobium cantuariense</name>
    <dbReference type="NCBI Taxonomy" id="1300275"/>
    <lineage>
        <taxon>Bacteria</taxon>
        <taxon>Pseudomonadati</taxon>
        <taxon>Pseudomonadota</taxon>
        <taxon>Alphaproteobacteria</taxon>
        <taxon>Hyphomicrobiales</taxon>
        <taxon>Phyllobacteriaceae</taxon>
        <taxon>Mesorhizobium</taxon>
    </lineage>
</organism>
<proteinExistence type="predicted"/>
<reference evidence="2" key="1">
    <citation type="journal article" date="2019" name="Int. J. Syst. Evol. Microbiol.">
        <title>The Global Catalogue of Microorganisms (GCM) 10K type strain sequencing project: providing services to taxonomists for standard genome sequencing and annotation.</title>
        <authorList>
            <consortium name="The Broad Institute Genomics Platform"/>
            <consortium name="The Broad Institute Genome Sequencing Center for Infectious Disease"/>
            <person name="Wu L."/>
            <person name="Ma J."/>
        </authorList>
    </citation>
    <scope>NUCLEOTIDE SEQUENCE [LARGE SCALE GENOMIC DNA]</scope>
    <source>
        <strain evidence="2">ICMP 19515</strain>
    </source>
</reference>
<sequence>MEYTAETVDSTTGEVVQAPIGSWITITEYGQTKGVGRKQVRDVLSGLGILQNETEDHTPKHASFAERKLTTRQRLTTKSVRSGLGKRIFSIVGRPFDVISPKGQAWIDQRWADAVQTIKTDITSSPVAVAAQVALGEFMVSRRVRLDPEGQVRWLLDHSPDVAQADMSRITGASPRMVSHYVSNRTDQISKAHAQIKVTLKVPLRMSYQPCIIDIAC</sequence>
<evidence type="ECO:0000313" key="2">
    <source>
        <dbReference type="Proteomes" id="UP001595648"/>
    </source>
</evidence>
<dbReference type="Proteomes" id="UP001595648">
    <property type="component" value="Unassembled WGS sequence"/>
</dbReference>
<keyword evidence="2" id="KW-1185">Reference proteome</keyword>
<evidence type="ECO:0000313" key="1">
    <source>
        <dbReference type="EMBL" id="MFC3325670.1"/>
    </source>
</evidence>